<dbReference type="PANTHER" id="PTHR23531:SF1">
    <property type="entry name" value="QUINOLENE RESISTANCE PROTEIN NORA"/>
    <property type="match status" value="1"/>
</dbReference>
<dbReference type="GO" id="GO:0005886">
    <property type="term" value="C:plasma membrane"/>
    <property type="evidence" value="ECO:0007669"/>
    <property type="project" value="UniProtKB-SubCell"/>
</dbReference>
<dbReference type="PROSITE" id="PS50850">
    <property type="entry name" value="MFS"/>
    <property type="match status" value="1"/>
</dbReference>
<comment type="subcellular location">
    <subcellularLocation>
        <location evidence="1">Cell membrane</location>
        <topology evidence="1">Multi-pass membrane protein</topology>
    </subcellularLocation>
</comment>
<keyword evidence="4 5" id="KW-0472">Membrane</keyword>
<keyword evidence="2 5" id="KW-0812">Transmembrane</keyword>
<feature type="transmembrane region" description="Helical" evidence="5">
    <location>
        <begin position="137"/>
        <end position="160"/>
    </location>
</feature>
<dbReference type="InterPro" id="IPR011701">
    <property type="entry name" value="MFS"/>
</dbReference>
<dbReference type="InterPro" id="IPR020846">
    <property type="entry name" value="MFS_dom"/>
</dbReference>
<feature type="transmembrane region" description="Helical" evidence="5">
    <location>
        <begin position="330"/>
        <end position="352"/>
    </location>
</feature>
<dbReference type="STRING" id="1798228.SAMN05216574_10755"/>
<feature type="transmembrane region" description="Helical" evidence="5">
    <location>
        <begin position="205"/>
        <end position="230"/>
    </location>
</feature>
<organism evidence="7 8">
    <name type="scientific">Blastococcus tunisiensis</name>
    <dbReference type="NCBI Taxonomy" id="1798228"/>
    <lineage>
        <taxon>Bacteria</taxon>
        <taxon>Bacillati</taxon>
        <taxon>Actinomycetota</taxon>
        <taxon>Actinomycetes</taxon>
        <taxon>Geodermatophilales</taxon>
        <taxon>Geodermatophilaceae</taxon>
        <taxon>Blastococcus</taxon>
    </lineage>
</organism>
<evidence type="ECO:0000256" key="2">
    <source>
        <dbReference type="ARBA" id="ARBA00022692"/>
    </source>
</evidence>
<feature type="transmembrane region" description="Helical" evidence="5">
    <location>
        <begin position="358"/>
        <end position="378"/>
    </location>
</feature>
<evidence type="ECO:0000313" key="8">
    <source>
        <dbReference type="Proteomes" id="UP000198589"/>
    </source>
</evidence>
<evidence type="ECO:0000256" key="3">
    <source>
        <dbReference type="ARBA" id="ARBA00022989"/>
    </source>
</evidence>
<feature type="transmembrane region" description="Helical" evidence="5">
    <location>
        <begin position="293"/>
        <end position="318"/>
    </location>
</feature>
<dbReference type="InterPro" id="IPR052714">
    <property type="entry name" value="MFS_Exporter"/>
</dbReference>
<dbReference type="AlphaFoldDB" id="A0A1I2EIM3"/>
<feature type="domain" description="Major facilitator superfamily (MFS) profile" evidence="6">
    <location>
        <begin position="199"/>
        <end position="395"/>
    </location>
</feature>
<proteinExistence type="predicted"/>
<dbReference type="Gene3D" id="1.20.1250.20">
    <property type="entry name" value="MFS general substrate transporter like domains"/>
    <property type="match status" value="2"/>
</dbReference>
<dbReference type="PANTHER" id="PTHR23531">
    <property type="entry name" value="QUINOLENE RESISTANCE PROTEIN NORA"/>
    <property type="match status" value="1"/>
</dbReference>
<evidence type="ECO:0000259" key="6">
    <source>
        <dbReference type="PROSITE" id="PS50850"/>
    </source>
</evidence>
<name>A0A1I2EIM3_9ACTN</name>
<feature type="transmembrane region" description="Helical" evidence="5">
    <location>
        <begin position="267"/>
        <end position="287"/>
    </location>
</feature>
<gene>
    <name evidence="7" type="ORF">SAMN05216574_10755</name>
</gene>
<feature type="transmembrane region" description="Helical" evidence="5">
    <location>
        <begin position="100"/>
        <end position="125"/>
    </location>
</feature>
<evidence type="ECO:0000256" key="5">
    <source>
        <dbReference type="SAM" id="Phobius"/>
    </source>
</evidence>
<feature type="transmembrane region" description="Helical" evidence="5">
    <location>
        <begin position="166"/>
        <end position="185"/>
    </location>
</feature>
<feature type="transmembrane region" description="Helical" evidence="5">
    <location>
        <begin position="46"/>
        <end position="66"/>
    </location>
</feature>
<accession>A0A1I2EIM3</accession>
<keyword evidence="3 5" id="KW-1133">Transmembrane helix</keyword>
<evidence type="ECO:0000313" key="7">
    <source>
        <dbReference type="EMBL" id="SFE92090.1"/>
    </source>
</evidence>
<evidence type="ECO:0000256" key="1">
    <source>
        <dbReference type="ARBA" id="ARBA00004651"/>
    </source>
</evidence>
<dbReference type="Proteomes" id="UP000198589">
    <property type="component" value="Unassembled WGS sequence"/>
</dbReference>
<evidence type="ECO:0000256" key="4">
    <source>
        <dbReference type="ARBA" id="ARBA00023136"/>
    </source>
</evidence>
<dbReference type="SUPFAM" id="SSF103473">
    <property type="entry name" value="MFS general substrate transporter"/>
    <property type="match status" value="1"/>
</dbReference>
<dbReference type="Pfam" id="PF07690">
    <property type="entry name" value="MFS_1"/>
    <property type="match status" value="1"/>
</dbReference>
<dbReference type="EMBL" id="FOND01000007">
    <property type="protein sequence ID" value="SFE92090.1"/>
    <property type="molecule type" value="Genomic_DNA"/>
</dbReference>
<dbReference type="InterPro" id="IPR036259">
    <property type="entry name" value="MFS_trans_sf"/>
</dbReference>
<dbReference type="GO" id="GO:0022857">
    <property type="term" value="F:transmembrane transporter activity"/>
    <property type="evidence" value="ECO:0007669"/>
    <property type="project" value="InterPro"/>
</dbReference>
<sequence length="395" mass="38835">MDARTSLWRGRGMQALIGVTVLGFASYCLTLASLPVYAVTGGAAESTAGVVTAVFLVVTIAVQAAIPALTTRFGVGPVLVAGLLAMGVPSPLYVLDDGVVWISALSAVRGAGFAVLTVLGATLAAQVAPVARRGESIGLYGLAIAVPNLVAVPAGVALVLGDQVGWLSWLAASPVLGIPLVPLLVRSVGPQPGPGPAGTHRAAVLAALAPSAVLFLVTMAGGGVVTFLPIERPDGVLATVALLVFGITGAITRWRAGALSDRLGTRLLLPLALAVAAVGLVVTGIGLGTGDTWVLVGAAVFGAGFGATQNLTLVAAFVRAGEGGTTTASAMWNASFDAGTATGALALGFLAAGIGLDWTYVLVAALLAAALPLASAAARVGSSVPQARQSSAGSG</sequence>
<protein>
    <submittedName>
        <fullName evidence="7">Predicted arabinose efflux permease, MFS family</fullName>
    </submittedName>
</protein>
<reference evidence="8" key="1">
    <citation type="submission" date="2016-10" db="EMBL/GenBank/DDBJ databases">
        <authorList>
            <person name="Varghese N."/>
            <person name="Submissions S."/>
        </authorList>
    </citation>
    <scope>NUCLEOTIDE SEQUENCE [LARGE SCALE GENOMIC DNA]</scope>
    <source>
        <strain evidence="8">DSM 46838</strain>
    </source>
</reference>
<keyword evidence="8" id="KW-1185">Reference proteome</keyword>
<feature type="transmembrane region" description="Helical" evidence="5">
    <location>
        <begin position="236"/>
        <end position="255"/>
    </location>
</feature>
<feature type="transmembrane region" description="Helical" evidence="5">
    <location>
        <begin position="73"/>
        <end position="94"/>
    </location>
</feature>
<feature type="transmembrane region" description="Helical" evidence="5">
    <location>
        <begin position="12"/>
        <end position="34"/>
    </location>
</feature>